<evidence type="ECO:0000313" key="2">
    <source>
        <dbReference type="Proteomes" id="UP001054821"/>
    </source>
</evidence>
<evidence type="ECO:0000313" key="1">
    <source>
        <dbReference type="EMBL" id="KAI5326359.1"/>
    </source>
</evidence>
<comment type="caution">
    <text evidence="1">The sequence shown here is derived from an EMBL/GenBank/DDBJ whole genome shotgun (WGS) entry which is preliminary data.</text>
</comment>
<dbReference type="AlphaFoldDB" id="A0AAD4VL67"/>
<dbReference type="EMBL" id="JAJFAZ020000006">
    <property type="protein sequence ID" value="KAI5326359.1"/>
    <property type="molecule type" value="Genomic_DNA"/>
</dbReference>
<name>A0AAD4VL67_PRUDU</name>
<organism evidence="1 2">
    <name type="scientific">Prunus dulcis</name>
    <name type="common">Almond</name>
    <name type="synonym">Amygdalus dulcis</name>
    <dbReference type="NCBI Taxonomy" id="3755"/>
    <lineage>
        <taxon>Eukaryota</taxon>
        <taxon>Viridiplantae</taxon>
        <taxon>Streptophyta</taxon>
        <taxon>Embryophyta</taxon>
        <taxon>Tracheophyta</taxon>
        <taxon>Spermatophyta</taxon>
        <taxon>Magnoliopsida</taxon>
        <taxon>eudicotyledons</taxon>
        <taxon>Gunneridae</taxon>
        <taxon>Pentapetalae</taxon>
        <taxon>rosids</taxon>
        <taxon>fabids</taxon>
        <taxon>Rosales</taxon>
        <taxon>Rosaceae</taxon>
        <taxon>Amygdaloideae</taxon>
        <taxon>Amygdaleae</taxon>
        <taxon>Prunus</taxon>
    </lineage>
</organism>
<keyword evidence="2" id="KW-1185">Reference proteome</keyword>
<proteinExistence type="predicted"/>
<reference evidence="1 2" key="1">
    <citation type="journal article" date="2022" name="G3 (Bethesda)">
        <title>Whole-genome sequence and methylome profiling of the almond [Prunus dulcis (Mill.) D.A. Webb] cultivar 'Nonpareil'.</title>
        <authorList>
            <person name="D'Amico-Willman K.M."/>
            <person name="Ouma W.Z."/>
            <person name="Meulia T."/>
            <person name="Sideli G.M."/>
            <person name="Gradziel T.M."/>
            <person name="Fresnedo-Ramirez J."/>
        </authorList>
    </citation>
    <scope>NUCLEOTIDE SEQUENCE [LARGE SCALE GENOMIC DNA]</scope>
    <source>
        <strain evidence="1">Clone GOH B32 T37-40</strain>
    </source>
</reference>
<dbReference type="Proteomes" id="UP001054821">
    <property type="component" value="Chromosome 6"/>
</dbReference>
<accession>A0AAD4VL67</accession>
<sequence length="72" mass="8606">MSQFLVVQIEFQSVFRNSTRHQRVLSLYDATSRDSCRHRNSLRQQVYISRDEQVQETRVCESFPGTLEILER</sequence>
<protein>
    <submittedName>
        <fullName evidence="1">Uncharacterized protein</fullName>
    </submittedName>
</protein>
<gene>
    <name evidence="1" type="ORF">L3X38_035433</name>
</gene>